<dbReference type="KEGG" id="bco:Bcell_1951"/>
<dbReference type="Pfam" id="PF00206">
    <property type="entry name" value="Lyase_1"/>
    <property type="match status" value="1"/>
</dbReference>
<dbReference type="FunFam" id="1.20.200.10:FF:000001">
    <property type="entry name" value="Fumarate hydratase, mitochondrial"/>
    <property type="match status" value="1"/>
</dbReference>
<dbReference type="AlphaFoldDB" id="E6U097"/>
<dbReference type="CDD" id="cd01362">
    <property type="entry name" value="Fumarase_classII"/>
    <property type="match status" value="1"/>
</dbReference>
<evidence type="ECO:0000256" key="2">
    <source>
        <dbReference type="ARBA" id="ARBA00009084"/>
    </source>
</evidence>
<dbReference type="GO" id="GO:0004333">
    <property type="term" value="F:fumarate hydratase activity"/>
    <property type="evidence" value="ECO:0007669"/>
    <property type="project" value="UniProtKB-UniRule"/>
</dbReference>
<dbReference type="RefSeq" id="WP_013488549.1">
    <property type="nucleotide sequence ID" value="NC_014829.1"/>
</dbReference>
<dbReference type="InterPro" id="IPR018951">
    <property type="entry name" value="Fumarase_C_C"/>
</dbReference>
<dbReference type="EC" id="4.2.1.2" evidence="5"/>
<dbReference type="FunFam" id="1.10.40.30:FF:000002">
    <property type="entry name" value="Fumarate hydratase class II"/>
    <property type="match status" value="1"/>
</dbReference>
<dbReference type="NCBIfam" id="NF008909">
    <property type="entry name" value="PRK12273.1"/>
    <property type="match status" value="1"/>
</dbReference>
<dbReference type="GO" id="GO:0005737">
    <property type="term" value="C:cytoplasm"/>
    <property type="evidence" value="ECO:0007669"/>
    <property type="project" value="UniProtKB-SubCell"/>
</dbReference>
<dbReference type="InterPro" id="IPR008948">
    <property type="entry name" value="L-Aspartase-like"/>
</dbReference>
<dbReference type="InterPro" id="IPR022761">
    <property type="entry name" value="Fumarate_lyase_N"/>
</dbReference>
<dbReference type="HAMAP" id="MF_00743">
    <property type="entry name" value="FumaraseC"/>
    <property type="match status" value="1"/>
</dbReference>
<dbReference type="InterPro" id="IPR024083">
    <property type="entry name" value="Fumarase/histidase_N"/>
</dbReference>
<name>E6U097_EVAC2</name>
<feature type="binding site" evidence="5">
    <location>
        <begin position="137"/>
        <end position="139"/>
    </location>
    <ligand>
        <name>substrate</name>
    </ligand>
</feature>
<comment type="pathway">
    <text evidence="5">Carbohydrate metabolism; tricarboxylic acid cycle; (S)-malate from fumarate: step 1/1.</text>
</comment>
<dbReference type="Gene3D" id="1.20.200.10">
    <property type="entry name" value="Fumarase/aspartase (Central domain)"/>
    <property type="match status" value="1"/>
</dbReference>
<dbReference type="PRINTS" id="PR00149">
    <property type="entry name" value="FUMRATELYASE"/>
</dbReference>
<evidence type="ECO:0000313" key="8">
    <source>
        <dbReference type="EMBL" id="ADU30213.1"/>
    </source>
</evidence>
<feature type="site" description="Important for catalytic activity" evidence="5">
    <location>
        <position position="329"/>
    </location>
</feature>
<feature type="domain" description="Fumarase C C-terminal" evidence="7">
    <location>
        <begin position="406"/>
        <end position="459"/>
    </location>
</feature>
<evidence type="ECO:0000256" key="5">
    <source>
        <dbReference type="HAMAP-Rule" id="MF_00743"/>
    </source>
</evidence>
<dbReference type="InterPro" id="IPR000362">
    <property type="entry name" value="Fumarate_lyase_fam"/>
</dbReference>
<comment type="function">
    <text evidence="5">Involved in the TCA cycle. Catalyzes the stereospecific interconversion of fumarate to L-malate.</text>
</comment>
<accession>E6U097</accession>
<dbReference type="PRINTS" id="PR00145">
    <property type="entry name" value="ARGSUCLYASE"/>
</dbReference>
<feature type="binding site" evidence="5">
    <location>
        <position position="185"/>
    </location>
    <ligand>
        <name>substrate</name>
    </ligand>
</feature>
<evidence type="ECO:0000259" key="7">
    <source>
        <dbReference type="Pfam" id="PF10415"/>
    </source>
</evidence>
<protein>
    <recommendedName>
        <fullName evidence="5">Fumarate hydratase class II</fullName>
        <shortName evidence="5">Fumarase C</shortName>
        <ecNumber evidence="5">4.2.1.2</ecNumber>
    </recommendedName>
    <alternativeName>
        <fullName evidence="5">Aerobic fumarase</fullName>
    </alternativeName>
    <alternativeName>
        <fullName evidence="5">Iron-independent fumarase</fullName>
    </alternativeName>
</protein>
<dbReference type="OrthoDB" id="9802809at2"/>
<keyword evidence="4 5" id="KW-0456">Lyase</keyword>
<evidence type="ECO:0000256" key="3">
    <source>
        <dbReference type="ARBA" id="ARBA00022532"/>
    </source>
</evidence>
<gene>
    <name evidence="5" type="primary">fumC</name>
    <name evidence="8" type="ordered locus">Bcell_1951</name>
</gene>
<dbReference type="PROSITE" id="PS00163">
    <property type="entry name" value="FUMARATE_LYASES"/>
    <property type="match status" value="1"/>
</dbReference>
<comment type="miscellaneous">
    <text evidence="5">There are 2 substrate-binding sites: the catalytic A site, and the non-catalytic B site that may play a role in the transfer of substrate or product between the active site and the solvent. Alternatively, the B site may bind allosteric effectors.</text>
</comment>
<dbReference type="GO" id="GO:0008797">
    <property type="term" value="F:aspartate ammonia-lyase activity"/>
    <property type="evidence" value="ECO:0007669"/>
    <property type="project" value="UniProtKB-EC"/>
</dbReference>
<dbReference type="eggNOG" id="COG0114">
    <property type="taxonomic scope" value="Bacteria"/>
</dbReference>
<reference evidence="8" key="1">
    <citation type="submission" date="2010-12" db="EMBL/GenBank/DDBJ databases">
        <title>Complete sequence of Bacillus cellulosilyticus DSM 2522.</title>
        <authorList>
            <consortium name="US DOE Joint Genome Institute"/>
            <person name="Lucas S."/>
            <person name="Copeland A."/>
            <person name="Lapidus A."/>
            <person name="Cheng J.-F."/>
            <person name="Bruce D."/>
            <person name="Goodwin L."/>
            <person name="Pitluck S."/>
            <person name="Chertkov O."/>
            <person name="Detter J.C."/>
            <person name="Han C."/>
            <person name="Tapia R."/>
            <person name="Land M."/>
            <person name="Hauser L."/>
            <person name="Jeffries C."/>
            <person name="Kyrpides N."/>
            <person name="Ivanova N."/>
            <person name="Mikhailova N."/>
            <person name="Brumm P."/>
            <person name="Mead D."/>
            <person name="Woyke T."/>
        </authorList>
    </citation>
    <scope>NUCLEOTIDE SEQUENCE [LARGE SCALE GENOMIC DNA]</scope>
    <source>
        <strain evidence="8">DSM 2522</strain>
    </source>
</reference>
<feature type="domain" description="Fumarate lyase N-terminal" evidence="6">
    <location>
        <begin position="11"/>
        <end position="340"/>
    </location>
</feature>
<comment type="similarity">
    <text evidence="2 5">Belongs to the class-II fumarase/aspartase family. Fumarase subfamily.</text>
</comment>
<dbReference type="GO" id="GO:0006108">
    <property type="term" value="P:malate metabolic process"/>
    <property type="evidence" value="ECO:0007669"/>
    <property type="project" value="TreeGrafter"/>
</dbReference>
<dbReference type="Proteomes" id="UP000001401">
    <property type="component" value="Chromosome"/>
</dbReference>
<keyword evidence="3 5" id="KW-0816">Tricarboxylic acid cycle</keyword>
<comment type="catalytic activity">
    <reaction evidence="5">
        <text>(S)-malate = fumarate + H2O</text>
        <dbReference type="Rhea" id="RHEA:12460"/>
        <dbReference type="ChEBI" id="CHEBI:15377"/>
        <dbReference type="ChEBI" id="CHEBI:15589"/>
        <dbReference type="ChEBI" id="CHEBI:29806"/>
        <dbReference type="EC" id="4.2.1.2"/>
    </reaction>
</comment>
<dbReference type="InterPro" id="IPR020557">
    <property type="entry name" value="Fumarate_lyase_CS"/>
</dbReference>
<feature type="active site" description="Proton donor/acceptor" evidence="5">
    <location>
        <position position="186"/>
    </location>
</feature>
<proteinExistence type="inferred from homology"/>
<feature type="binding site" description="in site B" evidence="5">
    <location>
        <begin position="127"/>
        <end position="130"/>
    </location>
    <ligand>
        <name>substrate</name>
    </ligand>
</feature>
<dbReference type="Gene3D" id="1.10.40.30">
    <property type="entry name" value="Fumarase/aspartase (C-terminal domain)"/>
    <property type="match status" value="1"/>
</dbReference>
<evidence type="ECO:0000259" key="6">
    <source>
        <dbReference type="Pfam" id="PF00206"/>
    </source>
</evidence>
<dbReference type="GO" id="GO:0006106">
    <property type="term" value="P:fumarate metabolic process"/>
    <property type="evidence" value="ECO:0007669"/>
    <property type="project" value="InterPro"/>
</dbReference>
<comment type="catalytic activity">
    <reaction evidence="1">
        <text>L-aspartate = fumarate + NH4(+)</text>
        <dbReference type="Rhea" id="RHEA:16601"/>
        <dbReference type="ChEBI" id="CHEBI:28938"/>
        <dbReference type="ChEBI" id="CHEBI:29806"/>
        <dbReference type="ChEBI" id="CHEBI:29991"/>
        <dbReference type="EC" id="4.3.1.1"/>
    </reaction>
</comment>
<dbReference type="Pfam" id="PF10415">
    <property type="entry name" value="FumaraseC_C"/>
    <property type="match status" value="1"/>
</dbReference>
<dbReference type="InterPro" id="IPR005677">
    <property type="entry name" value="Fum_hydII"/>
</dbReference>
<keyword evidence="5" id="KW-0963">Cytoplasm</keyword>
<evidence type="ECO:0000256" key="1">
    <source>
        <dbReference type="ARBA" id="ARBA00001494"/>
    </source>
</evidence>
<feature type="binding site" evidence="5">
    <location>
        <begin position="322"/>
        <end position="324"/>
    </location>
    <ligand>
        <name>substrate</name>
    </ligand>
</feature>
<sequence length="463" mass="51161">MKTRIEKDTIGEISVPANKWWGAQTQRSLENFKIGIEKMPYEVIEAFTILKEAAAKANMKLGNLDKEKGNMIVNVCCEIRANGSYEHFPLVVWQTGSGTQTNMNMNEVIAFRANEKFKLLGELIRIHPNDDVNRSQSSNDTFPTAMHIASQKAIVEHLIPALSSLKQTIANKKLEFNDIIKIGRTHLQDATPLTLGQQLSGWEHMLVKCEQMIVESSRHFQNLAIGGTAVGTGINAHPKFGELAAEEISKLVNGTFYSSENKFHALTSHAEITHVHGALKGLAADLTKIANDVRWLASGPRSGIGEITIPANEPGSSIMPGKVNPTQSEALTMVAAQVFGNDATIGFAASQGHFELNVYKPVIIYNFLQSVRLLSDGMHSFNEKCMTGIRPNKEVIHKHLNDSLMLVTALNPYIGYEKAAEIAKKAYSENKTLKEATLDLGYLDEKQFDEYVNPAKMINNTNK</sequence>
<dbReference type="Gene3D" id="1.10.275.10">
    <property type="entry name" value="Fumarase/aspartase (N-terminal domain)"/>
    <property type="match status" value="1"/>
</dbReference>
<dbReference type="FunFam" id="1.10.275.10:FF:000001">
    <property type="entry name" value="Fumarate hydratase, mitochondrial"/>
    <property type="match status" value="1"/>
</dbReference>
<dbReference type="STRING" id="649639.Bcell_1951"/>
<dbReference type="PANTHER" id="PTHR11444">
    <property type="entry name" value="ASPARTATEAMMONIA/ARGININOSUCCINATE/ADENYLOSUCCINATE LYASE"/>
    <property type="match status" value="1"/>
</dbReference>
<feature type="active site" evidence="5">
    <location>
        <position position="316"/>
    </location>
</feature>
<dbReference type="HOGENOM" id="CLU_021594_4_1_9"/>
<dbReference type="EMBL" id="CP002394">
    <property type="protein sequence ID" value="ADU30213.1"/>
    <property type="molecule type" value="Genomic_DNA"/>
</dbReference>
<dbReference type="NCBIfam" id="TIGR00979">
    <property type="entry name" value="fumC_II"/>
    <property type="match status" value="1"/>
</dbReference>
<evidence type="ECO:0000313" key="9">
    <source>
        <dbReference type="Proteomes" id="UP000001401"/>
    </source>
</evidence>
<dbReference type="UniPathway" id="UPA00223">
    <property type="reaction ID" value="UER01007"/>
</dbReference>
<comment type="subunit">
    <text evidence="5">Homotetramer.</text>
</comment>
<feature type="binding site" evidence="5">
    <location>
        <position position="317"/>
    </location>
    <ligand>
        <name>substrate</name>
    </ligand>
</feature>
<keyword evidence="9" id="KW-1185">Reference proteome</keyword>
<evidence type="ECO:0000256" key="4">
    <source>
        <dbReference type="ARBA" id="ARBA00023239"/>
    </source>
</evidence>
<organism evidence="8 9">
    <name type="scientific">Evansella cellulosilytica (strain ATCC 21833 / DSM 2522 / FERM P-1141 / JCM 9156 / N-4)</name>
    <name type="common">Bacillus cellulosilyticus</name>
    <dbReference type="NCBI Taxonomy" id="649639"/>
    <lineage>
        <taxon>Bacteria</taxon>
        <taxon>Bacillati</taxon>
        <taxon>Bacillota</taxon>
        <taxon>Bacilli</taxon>
        <taxon>Bacillales</taxon>
        <taxon>Bacillaceae</taxon>
        <taxon>Evansella</taxon>
    </lineage>
</organism>
<dbReference type="PANTHER" id="PTHR11444:SF1">
    <property type="entry name" value="FUMARATE HYDRATASE, MITOCHONDRIAL"/>
    <property type="match status" value="1"/>
</dbReference>
<feature type="binding site" evidence="5">
    <location>
        <begin position="97"/>
        <end position="99"/>
    </location>
    <ligand>
        <name>substrate</name>
    </ligand>
</feature>
<comment type="subcellular location">
    <subcellularLocation>
        <location evidence="5">Cytoplasm</location>
    </subcellularLocation>
</comment>
<dbReference type="SUPFAM" id="SSF48557">
    <property type="entry name" value="L-aspartase-like"/>
    <property type="match status" value="1"/>
</dbReference>
<dbReference type="GO" id="GO:0006099">
    <property type="term" value="P:tricarboxylic acid cycle"/>
    <property type="evidence" value="ECO:0007669"/>
    <property type="project" value="UniProtKB-UniRule"/>
</dbReference>